<keyword evidence="1" id="KW-0732">Signal</keyword>
<reference evidence="2" key="1">
    <citation type="submission" date="2017-08" db="EMBL/GenBank/DDBJ databases">
        <authorList>
            <person name="Polle J.E."/>
            <person name="Barry K."/>
            <person name="Cushman J."/>
            <person name="Schmutz J."/>
            <person name="Tran D."/>
            <person name="Hathwaick L.T."/>
            <person name="Yim W.C."/>
            <person name="Jenkins J."/>
            <person name="Mckie-Krisberg Z.M."/>
            <person name="Prochnik S."/>
            <person name="Lindquist E."/>
            <person name="Dockter R.B."/>
            <person name="Adam C."/>
            <person name="Molina H."/>
            <person name="Bunkerborg J."/>
            <person name="Jin E."/>
            <person name="Buchheim M."/>
            <person name="Magnuson J."/>
        </authorList>
    </citation>
    <scope>NUCLEOTIDE SEQUENCE</scope>
    <source>
        <strain evidence="2">CCAP 19/18</strain>
    </source>
</reference>
<name>A0ABQ7GQQ0_DUNSA</name>
<dbReference type="EMBL" id="MU069637">
    <property type="protein sequence ID" value="KAF5836924.1"/>
    <property type="molecule type" value="Genomic_DNA"/>
</dbReference>
<organism evidence="2 3">
    <name type="scientific">Dunaliella salina</name>
    <name type="common">Green alga</name>
    <name type="synonym">Protococcus salinus</name>
    <dbReference type="NCBI Taxonomy" id="3046"/>
    <lineage>
        <taxon>Eukaryota</taxon>
        <taxon>Viridiplantae</taxon>
        <taxon>Chlorophyta</taxon>
        <taxon>core chlorophytes</taxon>
        <taxon>Chlorophyceae</taxon>
        <taxon>CS clade</taxon>
        <taxon>Chlamydomonadales</taxon>
        <taxon>Dunaliellaceae</taxon>
        <taxon>Dunaliella</taxon>
    </lineage>
</organism>
<accession>A0ABQ7GQQ0</accession>
<gene>
    <name evidence="2" type="ORF">DUNSADRAFT_5255</name>
</gene>
<feature type="signal peptide" evidence="1">
    <location>
        <begin position="1"/>
        <end position="18"/>
    </location>
</feature>
<keyword evidence="3" id="KW-1185">Reference proteome</keyword>
<protein>
    <submittedName>
        <fullName evidence="2">Uncharacterized protein</fullName>
    </submittedName>
</protein>
<dbReference type="PANTHER" id="PTHR42650">
    <property type="entry name" value="TAIL-ANCHORED PROTEIN INSERTION RECEPTOR WRB"/>
    <property type="match status" value="1"/>
</dbReference>
<evidence type="ECO:0000313" key="3">
    <source>
        <dbReference type="Proteomes" id="UP000815325"/>
    </source>
</evidence>
<proteinExistence type="predicted"/>
<evidence type="ECO:0000313" key="2">
    <source>
        <dbReference type="EMBL" id="KAF5836924.1"/>
    </source>
</evidence>
<comment type="caution">
    <text evidence="2">The sequence shown here is derived from an EMBL/GenBank/DDBJ whole genome shotgun (WGS) entry which is preliminary data.</text>
</comment>
<dbReference type="PANTHER" id="PTHR42650:SF1">
    <property type="entry name" value="GUIDED ENTRY OF TAIL-ANCHORED PROTEINS FACTOR 1"/>
    <property type="match status" value="1"/>
</dbReference>
<evidence type="ECO:0000256" key="1">
    <source>
        <dbReference type="SAM" id="SignalP"/>
    </source>
</evidence>
<sequence length="193" mass="21397">MVPGTILVCTAILTCLHALTRQYKARHLQQLQAVLLKEISELRCEAARLNTPSTFSKHAKALRTATAKEKQLAALHDRPHDPRQWDWQDQLLLAINVLQGVLFIGVAITWWNWPVAELPPGVAWPFASTLATPHGRLLKSGFVTAVPWMLLCNRATNAWLQVALDFYDASGVFWGQGPLLGANRCADDQGVAQ</sequence>
<feature type="chain" id="PRO_5045908813" evidence="1">
    <location>
        <begin position="19"/>
        <end position="193"/>
    </location>
</feature>
<dbReference type="Proteomes" id="UP000815325">
    <property type="component" value="Unassembled WGS sequence"/>
</dbReference>